<dbReference type="PATRIC" id="fig|749414.3.peg.5808"/>
<dbReference type="RefSeq" id="WP_014178213.1">
    <property type="nucleotide sequence ID" value="NC_016582.1"/>
</dbReference>
<sequence length="149" mass="16297">MPTGRLAAGVHSVGRSAAISAPSAGPVRHAGALSRYAAAKPYVLPESLAELDGPTTGGITLPRHIDWGPHYVYDLADEADFRLMYERVIREAQTRDDLNAYLHAVSLRRVWQDLFLPLPVRAAWEARFPELRESSTTAAAAQWTNCTAS</sequence>
<keyword evidence="2" id="KW-1185">Reference proteome</keyword>
<protein>
    <submittedName>
        <fullName evidence="1">Uncharacterized protein</fullName>
    </submittedName>
</protein>
<dbReference type="Proteomes" id="UP000000377">
    <property type="component" value="Chromosome"/>
</dbReference>
<proteinExistence type="predicted"/>
<dbReference type="KEGG" id="sbh:SBI_05629"/>
<dbReference type="eggNOG" id="ENOG503367P">
    <property type="taxonomic scope" value="Bacteria"/>
</dbReference>
<reference evidence="1 2" key="1">
    <citation type="journal article" date="2010" name="J. Bacteriol.">
        <title>Genome sequence of the milbemycin-producing bacterium Streptomyces bingchenggensis.</title>
        <authorList>
            <person name="Wang X.J."/>
            <person name="Yan Y.J."/>
            <person name="Zhang B."/>
            <person name="An J."/>
            <person name="Wang J.J."/>
            <person name="Tian J."/>
            <person name="Jiang L."/>
            <person name="Chen Y.H."/>
            <person name="Huang S.X."/>
            <person name="Yin M."/>
            <person name="Zhang J."/>
            <person name="Gao A.L."/>
            <person name="Liu C.X."/>
            <person name="Zhu Z.X."/>
            <person name="Xiang W.S."/>
        </authorList>
    </citation>
    <scope>NUCLEOTIDE SEQUENCE [LARGE SCALE GENOMIC DNA]</scope>
    <source>
        <strain evidence="1 2">BCW-1</strain>
    </source>
</reference>
<name>D7CCL8_STRBB</name>
<gene>
    <name evidence="1" type="ordered locus">SBI_05629</name>
</gene>
<dbReference type="EMBL" id="CP002047">
    <property type="protein sequence ID" value="ADI08749.1"/>
    <property type="molecule type" value="Genomic_DNA"/>
</dbReference>
<dbReference type="HOGENOM" id="CLU_146004_0_1_11"/>
<organism evidence="1 2">
    <name type="scientific">Streptomyces bingchenggensis (strain BCW-1)</name>
    <dbReference type="NCBI Taxonomy" id="749414"/>
    <lineage>
        <taxon>Bacteria</taxon>
        <taxon>Bacillati</taxon>
        <taxon>Actinomycetota</taxon>
        <taxon>Actinomycetes</taxon>
        <taxon>Kitasatosporales</taxon>
        <taxon>Streptomycetaceae</taxon>
        <taxon>Streptomyces</taxon>
    </lineage>
</organism>
<evidence type="ECO:0000313" key="2">
    <source>
        <dbReference type="Proteomes" id="UP000000377"/>
    </source>
</evidence>
<dbReference type="AlphaFoldDB" id="D7CCL8"/>
<evidence type="ECO:0000313" key="1">
    <source>
        <dbReference type="EMBL" id="ADI08749.1"/>
    </source>
</evidence>
<dbReference type="STRING" id="749414.SBI_05629"/>
<accession>D7CCL8</accession>